<reference evidence="1 2" key="1">
    <citation type="submission" date="2023-10" db="EMBL/GenBank/DDBJ databases">
        <title>Chromosome-scale genome assembly provides insights into flower coloration mechanisms of Canna indica.</title>
        <authorList>
            <person name="Li C."/>
        </authorList>
    </citation>
    <scope>NUCLEOTIDE SEQUENCE [LARGE SCALE GENOMIC DNA]</scope>
    <source>
        <tissue evidence="1">Flower</tissue>
    </source>
</reference>
<protein>
    <submittedName>
        <fullName evidence="1">Uncharacterized protein</fullName>
    </submittedName>
</protein>
<evidence type="ECO:0000313" key="2">
    <source>
        <dbReference type="Proteomes" id="UP001327560"/>
    </source>
</evidence>
<evidence type="ECO:0000313" key="1">
    <source>
        <dbReference type="EMBL" id="WOL09653.1"/>
    </source>
</evidence>
<organism evidence="1 2">
    <name type="scientific">Canna indica</name>
    <name type="common">Indian-shot</name>
    <dbReference type="NCBI Taxonomy" id="4628"/>
    <lineage>
        <taxon>Eukaryota</taxon>
        <taxon>Viridiplantae</taxon>
        <taxon>Streptophyta</taxon>
        <taxon>Embryophyta</taxon>
        <taxon>Tracheophyta</taxon>
        <taxon>Spermatophyta</taxon>
        <taxon>Magnoliopsida</taxon>
        <taxon>Liliopsida</taxon>
        <taxon>Zingiberales</taxon>
        <taxon>Cannaceae</taxon>
        <taxon>Canna</taxon>
    </lineage>
</organism>
<dbReference type="Proteomes" id="UP001327560">
    <property type="component" value="Chromosome 6"/>
</dbReference>
<proteinExistence type="predicted"/>
<sequence length="112" mass="12502">MQEEIKRQPNLSSCYMTFRGSSLTPELILAAPSADLFRNSMQSSTASLLYESARWRRAAPLHGGGRSCLLRELLLALLEKAESIMTLSTTSRKRCSTDDAPALLRRRSMGMH</sequence>
<gene>
    <name evidence="1" type="ORF">Cni_G18406</name>
</gene>
<dbReference type="EMBL" id="CP136895">
    <property type="protein sequence ID" value="WOL09653.1"/>
    <property type="molecule type" value="Genomic_DNA"/>
</dbReference>
<dbReference type="AlphaFoldDB" id="A0AAQ3KM64"/>
<accession>A0AAQ3KM64</accession>
<name>A0AAQ3KM64_9LILI</name>
<keyword evidence="2" id="KW-1185">Reference proteome</keyword>